<reference evidence="6" key="1">
    <citation type="journal article" date="2013" name="Proc. Natl. Acad. Sci. U.S.A.">
        <title>Genome structure and metabolic features in the red seaweed Chondrus crispus shed light on evolution of the Archaeplastida.</title>
        <authorList>
            <person name="Collen J."/>
            <person name="Porcel B."/>
            <person name="Carre W."/>
            <person name="Ball S.G."/>
            <person name="Chaparro C."/>
            <person name="Tonon T."/>
            <person name="Barbeyron T."/>
            <person name="Michel G."/>
            <person name="Noel B."/>
            <person name="Valentin K."/>
            <person name="Elias M."/>
            <person name="Artiguenave F."/>
            <person name="Arun A."/>
            <person name="Aury J.M."/>
            <person name="Barbosa-Neto J.F."/>
            <person name="Bothwell J.H."/>
            <person name="Bouget F.Y."/>
            <person name="Brillet L."/>
            <person name="Cabello-Hurtado F."/>
            <person name="Capella-Gutierrez S."/>
            <person name="Charrier B."/>
            <person name="Cladiere L."/>
            <person name="Cock J.M."/>
            <person name="Coelho S.M."/>
            <person name="Colleoni C."/>
            <person name="Czjzek M."/>
            <person name="Da Silva C."/>
            <person name="Delage L."/>
            <person name="Denoeud F."/>
            <person name="Deschamps P."/>
            <person name="Dittami S.M."/>
            <person name="Gabaldon T."/>
            <person name="Gachon C.M."/>
            <person name="Groisillier A."/>
            <person name="Herve C."/>
            <person name="Jabbari K."/>
            <person name="Katinka M."/>
            <person name="Kloareg B."/>
            <person name="Kowalczyk N."/>
            <person name="Labadie K."/>
            <person name="Leblanc C."/>
            <person name="Lopez P.J."/>
            <person name="McLachlan D.H."/>
            <person name="Meslet-Cladiere L."/>
            <person name="Moustafa A."/>
            <person name="Nehr Z."/>
            <person name="Nyvall Collen P."/>
            <person name="Panaud O."/>
            <person name="Partensky F."/>
            <person name="Poulain J."/>
            <person name="Rensing S.A."/>
            <person name="Rousvoal S."/>
            <person name="Samson G."/>
            <person name="Symeonidi A."/>
            <person name="Weissenbach J."/>
            <person name="Zambounis A."/>
            <person name="Wincker P."/>
            <person name="Boyen C."/>
        </authorList>
    </citation>
    <scope>NUCLEOTIDE SEQUENCE [LARGE SCALE GENOMIC DNA]</scope>
    <source>
        <strain evidence="6">cv. Stackhouse</strain>
    </source>
</reference>
<feature type="compositionally biased region" description="Polar residues" evidence="3">
    <location>
        <begin position="1214"/>
        <end position="1228"/>
    </location>
</feature>
<feature type="compositionally biased region" description="Low complexity" evidence="3">
    <location>
        <begin position="83"/>
        <end position="101"/>
    </location>
</feature>
<dbReference type="STRING" id="2769.R7QA32"/>
<dbReference type="Gramene" id="CDF34330">
    <property type="protein sequence ID" value="CDF34330"/>
    <property type="gene ID" value="CHC_T00010315001"/>
</dbReference>
<name>R7QA32_CHOCR</name>
<feature type="compositionally biased region" description="Gly residues" evidence="3">
    <location>
        <begin position="1050"/>
        <end position="1060"/>
    </location>
</feature>
<dbReference type="Gene3D" id="3.30.70.330">
    <property type="match status" value="1"/>
</dbReference>
<dbReference type="AlphaFoldDB" id="R7QA32"/>
<dbReference type="RefSeq" id="XP_005714149.1">
    <property type="nucleotide sequence ID" value="XM_005714092.1"/>
</dbReference>
<feature type="region of interest" description="Disordered" evidence="3">
    <location>
        <begin position="500"/>
        <end position="565"/>
    </location>
</feature>
<dbReference type="EMBL" id="HG001685">
    <property type="protein sequence ID" value="CDF34330.1"/>
    <property type="molecule type" value="Genomic_DNA"/>
</dbReference>
<dbReference type="InterPro" id="IPR051186">
    <property type="entry name" value="RRM_HNRPC/RALY_subfam"/>
</dbReference>
<dbReference type="GeneID" id="17321860"/>
<feature type="compositionally biased region" description="Gly residues" evidence="3">
    <location>
        <begin position="687"/>
        <end position="707"/>
    </location>
</feature>
<feature type="region of interest" description="Disordered" evidence="3">
    <location>
        <begin position="1"/>
        <end position="34"/>
    </location>
</feature>
<dbReference type="GO" id="GO:0005634">
    <property type="term" value="C:nucleus"/>
    <property type="evidence" value="ECO:0007669"/>
    <property type="project" value="TreeGrafter"/>
</dbReference>
<accession>R7QA32</accession>
<feature type="compositionally biased region" description="Low complexity" evidence="3">
    <location>
        <begin position="187"/>
        <end position="202"/>
    </location>
</feature>
<evidence type="ECO:0000313" key="5">
    <source>
        <dbReference type="EMBL" id="CDF34330.1"/>
    </source>
</evidence>
<dbReference type="OMA" id="REHIHAP"/>
<dbReference type="InterPro" id="IPR036621">
    <property type="entry name" value="Anticodon-bd_dom_sf"/>
</dbReference>
<feature type="compositionally biased region" description="Pro residues" evidence="3">
    <location>
        <begin position="8"/>
        <end position="22"/>
    </location>
</feature>
<feature type="compositionally biased region" description="Low complexity" evidence="3">
    <location>
        <begin position="354"/>
        <end position="376"/>
    </location>
</feature>
<dbReference type="Proteomes" id="UP000012073">
    <property type="component" value="Unassembled WGS sequence"/>
</dbReference>
<feature type="domain" description="RRM" evidence="4">
    <location>
        <begin position="420"/>
        <end position="492"/>
    </location>
</feature>
<feature type="region of interest" description="Disordered" evidence="3">
    <location>
        <begin position="783"/>
        <end position="860"/>
    </location>
</feature>
<dbReference type="InterPro" id="IPR012677">
    <property type="entry name" value="Nucleotide-bd_a/b_plait_sf"/>
</dbReference>
<feature type="region of interest" description="Disordered" evidence="3">
    <location>
        <begin position="1214"/>
        <end position="1235"/>
    </location>
</feature>
<dbReference type="KEGG" id="ccp:CHC_T00010315001"/>
<feature type="compositionally biased region" description="Low complexity" evidence="3">
    <location>
        <begin position="271"/>
        <end position="303"/>
    </location>
</feature>
<protein>
    <recommendedName>
        <fullName evidence="4">RRM domain-containing protein</fullName>
    </recommendedName>
</protein>
<dbReference type="PROSITE" id="PS50102">
    <property type="entry name" value="RRM"/>
    <property type="match status" value="1"/>
</dbReference>
<keyword evidence="6" id="KW-1185">Reference proteome</keyword>
<dbReference type="SMART" id="SM00360">
    <property type="entry name" value="RRM"/>
    <property type="match status" value="1"/>
</dbReference>
<evidence type="ECO:0000259" key="4">
    <source>
        <dbReference type="PROSITE" id="PS50102"/>
    </source>
</evidence>
<organism evidence="5 6">
    <name type="scientific">Chondrus crispus</name>
    <name type="common">Carrageen Irish moss</name>
    <name type="synonym">Polymorpha crispa</name>
    <dbReference type="NCBI Taxonomy" id="2769"/>
    <lineage>
        <taxon>Eukaryota</taxon>
        <taxon>Rhodophyta</taxon>
        <taxon>Florideophyceae</taxon>
        <taxon>Rhodymeniophycidae</taxon>
        <taxon>Gigartinales</taxon>
        <taxon>Gigartinaceae</taxon>
        <taxon>Chondrus</taxon>
    </lineage>
</organism>
<gene>
    <name evidence="5" type="ORF">CHC_T00010315001</name>
</gene>
<sequence length="1235" mass="126121">MAQSQPSSAPPPVPVSDPPLAPTAPATTPTATATATATATPAAFAAAAPAAAPAAFAAAAPVAAPAAFAAAAPVAAPVASAAAAPAAAPAATPATAPAAAPAAPPVASPATATAEIPSGSDAPAPLPPPPSRASVPADDDARSALPPAPATTTDSALAAPPTAPPAASMTPTDSPPTHAPVSAPEQSSLTTSASATPAPHLANPAPQSNPAEPHLSPVASSPPLPTPEAKPQTPDTPVSDRNQSSAVPNTSTTVTATSAPASSHPAPPAPSSQSVQPAPSQNSSPSAATKLESDTTTTTTNTTAENSSANRKRSLDSASSLDGSPTKISKLERDCEPVLPTTSASPHTADPRTSSPSPHSAAPPSSVRPAPAHATTPPGPRNRRRHTSPTKQPTADVPAQYERPFPRGLPKTVKHRPENARVFIGNLASEYTDVAQIIKIFHKYGDLIEEPVLRRSFGFVQYSSAEAASRAVAGEQGRIIGGIGIDLSIADNREVKRGTHVANNTPFGQPAPAGKAHARGRVRERDFGSEDRNDKSRKRRRSLSPASAAKKGGVHPPQYRRMRPDPRNGVYLRILCMSPTARSYARQCENTFRSMTGLPADVLHIVAAGLGEALGRAMRDVIPYVMVVASKDVDDGTCTIRTLEKTGYEKSGRGNGVIPLREAVEVCLIERGVIAPQNIAQQMNGAPRGGMGRTGHGGRQGPHGMGSHGRQWNSHSGAHPGNAPVETAKPGWMTGQPRAPHPSNPRAAAGSVAPGIHHQPPHGGVGNVVMPGGAYGYNGVEGNRGHYGSHGPGPQAAPVPPHRPSQGYGLVPAQSQGGYEPGPPVNQGGNMVAPGHQNGGDYMRRSGAPVNPALGMHPPGGYMDRYRGQVNNQNANSYNGRGDNRESEYDPAAVMPAQRGPNPNYENGWNREVAPVNRETYGGDRPPAHQPAVARDRNGGFQTIGGGTQVYPGGSGGAAANNYGYDRSQNQGALGGPYAAMNNTSGYDARQNAYPGAQAAVGYGQYAGPQGENGMPPQSAEGVNRYGGGMYAEGQQQAYTVPGMYNSGTPGPGGRGGGWSGTNSSHAHAMNMHSPPMGGGSNMNQSGMPHGGMGGQIAMQSNAGNQMTGSAGGHAGMNGYGVSQSRANMNGGYIGRDAGGMGSSPPQANANSGVGASAAASVLGQSAKTVDINKLTSLISVFQQKQAAMQTGPQNHMHGQGRHDAERQPMQGYATQQFQGQPNHQRSGGQQGYYR</sequence>
<evidence type="ECO:0000313" key="6">
    <source>
        <dbReference type="Proteomes" id="UP000012073"/>
    </source>
</evidence>
<feature type="compositionally biased region" description="Low complexity" evidence="3">
    <location>
        <begin position="244"/>
        <end position="264"/>
    </location>
</feature>
<feature type="compositionally biased region" description="Polar residues" evidence="3">
    <location>
        <begin position="233"/>
        <end position="243"/>
    </location>
</feature>
<evidence type="ECO:0000256" key="2">
    <source>
        <dbReference type="PROSITE-ProRule" id="PRU00176"/>
    </source>
</evidence>
<dbReference type="SUPFAM" id="SSF54928">
    <property type="entry name" value="RNA-binding domain, RBD"/>
    <property type="match status" value="1"/>
</dbReference>
<feature type="compositionally biased region" description="Polar residues" evidence="3">
    <location>
        <begin position="316"/>
        <end position="327"/>
    </location>
</feature>
<feature type="region of interest" description="Disordered" evidence="3">
    <location>
        <begin position="684"/>
        <end position="752"/>
    </location>
</feature>
<dbReference type="InterPro" id="IPR035979">
    <property type="entry name" value="RBD_domain_sf"/>
</dbReference>
<feature type="compositionally biased region" description="Basic and acidic residues" evidence="3">
    <location>
        <begin position="521"/>
        <end position="534"/>
    </location>
</feature>
<dbReference type="Gene3D" id="3.40.50.800">
    <property type="entry name" value="Anticodon-binding domain"/>
    <property type="match status" value="1"/>
</dbReference>
<dbReference type="OrthoDB" id="5970at2759"/>
<dbReference type="GO" id="GO:0003723">
    <property type="term" value="F:RNA binding"/>
    <property type="evidence" value="ECO:0007669"/>
    <property type="project" value="UniProtKB-UniRule"/>
</dbReference>
<dbReference type="Pfam" id="PF00076">
    <property type="entry name" value="RRM_1"/>
    <property type="match status" value="1"/>
</dbReference>
<dbReference type="InterPro" id="IPR000504">
    <property type="entry name" value="RRM_dom"/>
</dbReference>
<proteinExistence type="predicted"/>
<keyword evidence="1 2" id="KW-0694">RNA-binding</keyword>
<feature type="compositionally biased region" description="Low complexity" evidence="3">
    <location>
        <begin position="23"/>
        <end position="34"/>
    </location>
</feature>
<feature type="compositionally biased region" description="Low complexity" evidence="3">
    <location>
        <begin position="108"/>
        <end position="123"/>
    </location>
</feature>
<feature type="region of interest" description="Disordered" evidence="3">
    <location>
        <begin position="83"/>
        <end position="413"/>
    </location>
</feature>
<dbReference type="PANTHER" id="PTHR13968:SF26">
    <property type="entry name" value="RRM DOMAIN-CONTAINING PROTEIN"/>
    <property type="match status" value="1"/>
</dbReference>
<dbReference type="PANTHER" id="PTHR13968">
    <property type="entry name" value="HETEROGENEOUS NUCLEAR RIBONUCLEOPROTEIN"/>
    <property type="match status" value="1"/>
</dbReference>
<evidence type="ECO:0000256" key="1">
    <source>
        <dbReference type="ARBA" id="ARBA00022884"/>
    </source>
</evidence>
<feature type="region of interest" description="Disordered" evidence="3">
    <location>
        <begin position="1048"/>
        <end position="1086"/>
    </location>
</feature>
<evidence type="ECO:0000256" key="3">
    <source>
        <dbReference type="SAM" id="MobiDB-lite"/>
    </source>
</evidence>
<feature type="compositionally biased region" description="Low complexity" evidence="3">
    <location>
        <begin position="150"/>
        <end position="172"/>
    </location>
</feature>